<evidence type="ECO:0000256" key="1">
    <source>
        <dbReference type="SAM" id="Phobius"/>
    </source>
</evidence>
<dbReference type="Proteomes" id="UP000064967">
    <property type="component" value="Chromosome"/>
</dbReference>
<keyword evidence="1" id="KW-0472">Membrane</keyword>
<evidence type="ECO:0000313" key="3">
    <source>
        <dbReference type="Proteomes" id="UP000064967"/>
    </source>
</evidence>
<keyword evidence="1" id="KW-0812">Transmembrane</keyword>
<protein>
    <submittedName>
        <fullName evidence="2">Uncharacterized protein</fullName>
    </submittedName>
</protein>
<proteinExistence type="predicted"/>
<dbReference type="AlphaFoldDB" id="A0A0K1QB06"/>
<evidence type="ECO:0000313" key="2">
    <source>
        <dbReference type="EMBL" id="AKV02600.1"/>
    </source>
</evidence>
<name>A0A0K1QB06_9BACT</name>
<keyword evidence="3" id="KW-1185">Reference proteome</keyword>
<gene>
    <name evidence="2" type="ORF">AKJ09_09263</name>
</gene>
<accession>A0A0K1QB06</accession>
<feature type="transmembrane region" description="Helical" evidence="1">
    <location>
        <begin position="43"/>
        <end position="62"/>
    </location>
</feature>
<dbReference type="KEGG" id="llu:AKJ09_09263"/>
<sequence length="139" mass="14938">MFSIDATESKSPLWASAFPGFYMFAAGLCVLTKVRDPSAEIGIWGLLVGACLVPAFVVPAVFSTRRVRLAVSEAGLHVDGRRCKIDDLRIEDLGRHGARIHVVFRDGEARTFQAASTANARKLAAQLPPNSVPAHALPV</sequence>
<organism evidence="2 3">
    <name type="scientific">Labilithrix luteola</name>
    <dbReference type="NCBI Taxonomy" id="1391654"/>
    <lineage>
        <taxon>Bacteria</taxon>
        <taxon>Pseudomonadati</taxon>
        <taxon>Myxococcota</taxon>
        <taxon>Polyangia</taxon>
        <taxon>Polyangiales</taxon>
        <taxon>Labilitrichaceae</taxon>
        <taxon>Labilithrix</taxon>
    </lineage>
</organism>
<feature type="transmembrane region" description="Helical" evidence="1">
    <location>
        <begin position="12"/>
        <end position="31"/>
    </location>
</feature>
<reference evidence="2 3" key="1">
    <citation type="submission" date="2015-08" db="EMBL/GenBank/DDBJ databases">
        <authorList>
            <person name="Babu N.S."/>
            <person name="Beckwith C.J."/>
            <person name="Beseler K.G."/>
            <person name="Brison A."/>
            <person name="Carone J.V."/>
            <person name="Caskin T.P."/>
            <person name="Diamond M."/>
            <person name="Durham M.E."/>
            <person name="Foxe J.M."/>
            <person name="Go M."/>
            <person name="Henderson B.A."/>
            <person name="Jones I.B."/>
            <person name="McGettigan J.A."/>
            <person name="Micheletti S.J."/>
            <person name="Nasrallah M.E."/>
            <person name="Ortiz D."/>
            <person name="Piller C.R."/>
            <person name="Privatt S.R."/>
            <person name="Schneider S.L."/>
            <person name="Sharp S."/>
            <person name="Smith T.C."/>
            <person name="Stanton J.D."/>
            <person name="Ullery H.E."/>
            <person name="Wilson R.J."/>
            <person name="Serrano M.G."/>
            <person name="Buck G."/>
            <person name="Lee V."/>
            <person name="Wang Y."/>
            <person name="Carvalho R."/>
            <person name="Voegtly L."/>
            <person name="Shi R."/>
            <person name="Duckworth R."/>
            <person name="Johnson A."/>
            <person name="Loviza R."/>
            <person name="Walstead R."/>
            <person name="Shah Z."/>
            <person name="Kiflezghi M."/>
            <person name="Wade K."/>
            <person name="Ball S.L."/>
            <person name="Bradley K.W."/>
            <person name="Asai D.J."/>
            <person name="Bowman C.A."/>
            <person name="Russell D.A."/>
            <person name="Pope W.H."/>
            <person name="Jacobs-Sera D."/>
            <person name="Hendrix R.W."/>
            <person name="Hatfull G.F."/>
        </authorList>
    </citation>
    <scope>NUCLEOTIDE SEQUENCE [LARGE SCALE GENOMIC DNA]</scope>
    <source>
        <strain evidence="2 3">DSM 27648</strain>
    </source>
</reference>
<dbReference type="EMBL" id="CP012333">
    <property type="protein sequence ID" value="AKV02600.1"/>
    <property type="molecule type" value="Genomic_DNA"/>
</dbReference>
<keyword evidence="1" id="KW-1133">Transmembrane helix</keyword>